<protein>
    <submittedName>
        <fullName evidence="2 4">Uncharacterized protein</fullName>
    </submittedName>
</protein>
<feature type="region of interest" description="Disordered" evidence="1">
    <location>
        <begin position="49"/>
        <end position="114"/>
    </location>
</feature>
<sequence>MFGQQQQTWSFAWHWVCGIRWKCEDEENVDMKGPTSEWLQQLGCCALGDGGRRDGVQRVRPRRRGALPRRNSVQRSDSQPSQTEMNSMLADDDTGVRRRRDPPDEREPGKPALL</sequence>
<dbReference type="AlphaFoldDB" id="A0A0N4YX25"/>
<dbReference type="WBParaSite" id="NBR_0002179701-mRNA-1">
    <property type="protein sequence ID" value="NBR_0002179701-mRNA-1"/>
    <property type="gene ID" value="NBR_0002179701"/>
</dbReference>
<feature type="compositionally biased region" description="Polar residues" evidence="1">
    <location>
        <begin position="71"/>
        <end position="86"/>
    </location>
</feature>
<accession>A0A0N4YX25</accession>
<feature type="compositionally biased region" description="Basic and acidic residues" evidence="1">
    <location>
        <begin position="101"/>
        <end position="114"/>
    </location>
</feature>
<evidence type="ECO:0000256" key="1">
    <source>
        <dbReference type="SAM" id="MobiDB-lite"/>
    </source>
</evidence>
<gene>
    <name evidence="2" type="ORF">NBR_LOCUS21799</name>
</gene>
<dbReference type="Proteomes" id="UP000271162">
    <property type="component" value="Unassembled WGS sequence"/>
</dbReference>
<keyword evidence="3" id="KW-1185">Reference proteome</keyword>
<evidence type="ECO:0000313" key="2">
    <source>
        <dbReference type="EMBL" id="VDL86109.1"/>
    </source>
</evidence>
<evidence type="ECO:0000313" key="4">
    <source>
        <dbReference type="WBParaSite" id="NBR_0002179701-mRNA-1"/>
    </source>
</evidence>
<reference evidence="4" key="1">
    <citation type="submission" date="2017-02" db="UniProtKB">
        <authorList>
            <consortium name="WormBaseParasite"/>
        </authorList>
    </citation>
    <scope>IDENTIFICATION</scope>
</reference>
<evidence type="ECO:0000313" key="3">
    <source>
        <dbReference type="Proteomes" id="UP000271162"/>
    </source>
</evidence>
<proteinExistence type="predicted"/>
<dbReference type="EMBL" id="UYSL01026869">
    <property type="protein sequence ID" value="VDL86109.1"/>
    <property type="molecule type" value="Genomic_DNA"/>
</dbReference>
<organism evidence="4">
    <name type="scientific">Nippostrongylus brasiliensis</name>
    <name type="common">Rat hookworm</name>
    <dbReference type="NCBI Taxonomy" id="27835"/>
    <lineage>
        <taxon>Eukaryota</taxon>
        <taxon>Metazoa</taxon>
        <taxon>Ecdysozoa</taxon>
        <taxon>Nematoda</taxon>
        <taxon>Chromadorea</taxon>
        <taxon>Rhabditida</taxon>
        <taxon>Rhabditina</taxon>
        <taxon>Rhabditomorpha</taxon>
        <taxon>Strongyloidea</taxon>
        <taxon>Heligmosomidae</taxon>
        <taxon>Nippostrongylus</taxon>
    </lineage>
</organism>
<name>A0A0N4YX25_NIPBR</name>
<reference evidence="2 3" key="2">
    <citation type="submission" date="2018-11" db="EMBL/GenBank/DDBJ databases">
        <authorList>
            <consortium name="Pathogen Informatics"/>
        </authorList>
    </citation>
    <scope>NUCLEOTIDE SEQUENCE [LARGE SCALE GENOMIC DNA]</scope>
</reference>